<dbReference type="PANTHER" id="PTHR36174">
    <property type="entry name" value="LIPID II:GLYCINE GLYCYLTRANSFERASE"/>
    <property type="match status" value="1"/>
</dbReference>
<keyword evidence="4" id="KW-0573">Peptidoglycan synthesis</keyword>
<dbReference type="Gene3D" id="3.40.630.30">
    <property type="match status" value="1"/>
</dbReference>
<dbReference type="PROSITE" id="PS51191">
    <property type="entry name" value="FEMABX"/>
    <property type="match status" value="1"/>
</dbReference>
<keyword evidence="6" id="KW-0961">Cell wall biogenesis/degradation</keyword>
<comment type="caution">
    <text evidence="7">The sequence shown here is derived from an EMBL/GenBank/DDBJ whole genome shotgun (WGS) entry which is preliminary data.</text>
</comment>
<protein>
    <recommendedName>
        <fullName evidence="9">Methicillin resistance protein</fullName>
    </recommendedName>
</protein>
<comment type="similarity">
    <text evidence="1">Belongs to the FemABX family.</text>
</comment>
<evidence type="ECO:0000256" key="5">
    <source>
        <dbReference type="ARBA" id="ARBA00023315"/>
    </source>
</evidence>
<dbReference type="AlphaFoldDB" id="A0A837IQD0"/>
<organism evidence="7 8">
    <name type="scientific">Candidatus Collierbacteria bacterium GW2011_GWB2_45_17</name>
    <dbReference type="NCBI Taxonomy" id="1618388"/>
    <lineage>
        <taxon>Bacteria</taxon>
        <taxon>Candidatus Collieribacteriota</taxon>
    </lineage>
</organism>
<dbReference type="GO" id="GO:0071555">
    <property type="term" value="P:cell wall organization"/>
    <property type="evidence" value="ECO:0007669"/>
    <property type="project" value="UniProtKB-KW"/>
</dbReference>
<proteinExistence type="inferred from homology"/>
<dbReference type="PANTHER" id="PTHR36174:SF1">
    <property type="entry name" value="LIPID II:GLYCINE GLYCYLTRANSFERASE"/>
    <property type="match status" value="1"/>
</dbReference>
<dbReference type="GO" id="GO:0008360">
    <property type="term" value="P:regulation of cell shape"/>
    <property type="evidence" value="ECO:0007669"/>
    <property type="project" value="UniProtKB-KW"/>
</dbReference>
<dbReference type="EMBL" id="LCKO01000002">
    <property type="protein sequence ID" value="KKU01128.1"/>
    <property type="molecule type" value="Genomic_DNA"/>
</dbReference>
<keyword evidence="2" id="KW-0808">Transferase</keyword>
<evidence type="ECO:0000256" key="6">
    <source>
        <dbReference type="ARBA" id="ARBA00023316"/>
    </source>
</evidence>
<dbReference type="Pfam" id="PF02388">
    <property type="entry name" value="FemAB"/>
    <property type="match status" value="1"/>
</dbReference>
<keyword evidence="3" id="KW-0133">Cell shape</keyword>
<gene>
    <name evidence="7" type="ORF">UX01_C0002G0094</name>
</gene>
<evidence type="ECO:0000256" key="2">
    <source>
        <dbReference type="ARBA" id="ARBA00022679"/>
    </source>
</evidence>
<evidence type="ECO:0000256" key="3">
    <source>
        <dbReference type="ARBA" id="ARBA00022960"/>
    </source>
</evidence>
<evidence type="ECO:0000256" key="4">
    <source>
        <dbReference type="ARBA" id="ARBA00022984"/>
    </source>
</evidence>
<dbReference type="InterPro" id="IPR016181">
    <property type="entry name" value="Acyl_CoA_acyltransferase"/>
</dbReference>
<accession>A0A837IQD0</accession>
<reference evidence="7 8" key="1">
    <citation type="journal article" date="2015" name="Nature">
        <title>rRNA introns, odd ribosomes, and small enigmatic genomes across a large radiation of phyla.</title>
        <authorList>
            <person name="Brown C.T."/>
            <person name="Hug L.A."/>
            <person name="Thomas B.C."/>
            <person name="Sharon I."/>
            <person name="Castelle C.J."/>
            <person name="Singh A."/>
            <person name="Wilkins M.J."/>
            <person name="Williams K.H."/>
            <person name="Banfield J.F."/>
        </authorList>
    </citation>
    <scope>NUCLEOTIDE SEQUENCE [LARGE SCALE GENOMIC DNA]</scope>
</reference>
<evidence type="ECO:0008006" key="9">
    <source>
        <dbReference type="Google" id="ProtNLM"/>
    </source>
</evidence>
<evidence type="ECO:0000313" key="8">
    <source>
        <dbReference type="Proteomes" id="UP000034078"/>
    </source>
</evidence>
<dbReference type="InterPro" id="IPR003447">
    <property type="entry name" value="FEMABX"/>
</dbReference>
<evidence type="ECO:0000256" key="1">
    <source>
        <dbReference type="ARBA" id="ARBA00009943"/>
    </source>
</evidence>
<sequence length="273" mass="32474">MEDLRQTLGWKGYLTDKRWKVVSIGSEDKQHSMRAFIIPLGIFGLKMMKLQRSSYDPNWNELKKVKRKYRVVSSVIEPIRVQDRLGYQMAGYHLTRFPYLATKTYITDLTQTEERLWKNLSENARRQIVKNKKVMIEEVEVEKFHQLWKKSSKVWTMSIKELKSIKKHFRGKAKLIVSRSGEVYHSGLLVMYSSDTANYYQTWTSGEGRASGAHYKLVWEEILRAKKEGLKFFDLEGIYDERWPQKRWLGFTEFKRRFGGDEVAFPGSFFRWL</sequence>
<dbReference type="GO" id="GO:0016755">
    <property type="term" value="F:aminoacyltransferase activity"/>
    <property type="evidence" value="ECO:0007669"/>
    <property type="project" value="InterPro"/>
</dbReference>
<dbReference type="InterPro" id="IPR050644">
    <property type="entry name" value="PG_Glycine_Bridge_Synth"/>
</dbReference>
<dbReference type="GO" id="GO:0009252">
    <property type="term" value="P:peptidoglycan biosynthetic process"/>
    <property type="evidence" value="ECO:0007669"/>
    <property type="project" value="UniProtKB-KW"/>
</dbReference>
<evidence type="ECO:0000313" key="7">
    <source>
        <dbReference type="EMBL" id="KKU01128.1"/>
    </source>
</evidence>
<dbReference type="SUPFAM" id="SSF55729">
    <property type="entry name" value="Acyl-CoA N-acyltransferases (Nat)"/>
    <property type="match status" value="1"/>
</dbReference>
<name>A0A837IQD0_9BACT</name>
<keyword evidence="5" id="KW-0012">Acyltransferase</keyword>
<dbReference type="Proteomes" id="UP000034078">
    <property type="component" value="Unassembled WGS sequence"/>
</dbReference>